<comment type="caution">
    <text evidence="1">The sequence shown here is derived from an EMBL/GenBank/DDBJ whole genome shotgun (WGS) entry which is preliminary data.</text>
</comment>
<accession>A0ABV2TM18</accession>
<reference evidence="1 2" key="1">
    <citation type="submission" date="2024-07" db="EMBL/GenBank/DDBJ databases">
        <title>Uliginosibacterium flavum JJ3220;KACC:17644.</title>
        <authorList>
            <person name="Kim M.K."/>
        </authorList>
    </citation>
    <scope>NUCLEOTIDE SEQUENCE [LARGE SCALE GENOMIC DNA]</scope>
    <source>
        <strain evidence="1 2">KACC:17644</strain>
    </source>
</reference>
<proteinExistence type="predicted"/>
<evidence type="ECO:0000313" key="2">
    <source>
        <dbReference type="Proteomes" id="UP001549691"/>
    </source>
</evidence>
<evidence type="ECO:0000313" key="1">
    <source>
        <dbReference type="EMBL" id="MET7014964.1"/>
    </source>
</evidence>
<dbReference type="RefSeq" id="WP_354601427.1">
    <property type="nucleotide sequence ID" value="NZ_JBEWZI010000012.1"/>
</dbReference>
<organism evidence="1 2">
    <name type="scientific">Uliginosibacterium flavum</name>
    <dbReference type="NCBI Taxonomy" id="1396831"/>
    <lineage>
        <taxon>Bacteria</taxon>
        <taxon>Pseudomonadati</taxon>
        <taxon>Pseudomonadota</taxon>
        <taxon>Betaproteobacteria</taxon>
        <taxon>Rhodocyclales</taxon>
        <taxon>Zoogloeaceae</taxon>
        <taxon>Uliginosibacterium</taxon>
    </lineage>
</organism>
<sequence length="64" mass="7423">MSEINRPDRHLSDPAPRAPDEPDAFACCGNECGESCVWTIYQHACRRYERDLLAWQTRQLEQEG</sequence>
<evidence type="ECO:0008006" key="3">
    <source>
        <dbReference type="Google" id="ProtNLM"/>
    </source>
</evidence>
<dbReference type="Proteomes" id="UP001549691">
    <property type="component" value="Unassembled WGS sequence"/>
</dbReference>
<dbReference type="EMBL" id="JBEWZI010000012">
    <property type="protein sequence ID" value="MET7014964.1"/>
    <property type="molecule type" value="Genomic_DNA"/>
</dbReference>
<protein>
    <recommendedName>
        <fullName evidence="3">Oxidoreductase-like domain-containing protein</fullName>
    </recommendedName>
</protein>
<keyword evidence="2" id="KW-1185">Reference proteome</keyword>
<gene>
    <name evidence="1" type="ORF">ABXR19_12245</name>
</gene>
<name>A0ABV2TM18_9RHOO</name>